<reference evidence="10" key="1">
    <citation type="journal article" date="2020" name="MBio">
        <title>Horizontal gene transfer to a defensive symbiont with a reduced genome amongst a multipartite beetle microbiome.</title>
        <authorList>
            <person name="Waterworth S.C."/>
            <person name="Florez L.V."/>
            <person name="Rees E.R."/>
            <person name="Hertweck C."/>
            <person name="Kaltenpoth M."/>
            <person name="Kwan J.C."/>
        </authorList>
    </citation>
    <scope>NUCLEOTIDE SEQUENCE [LARGE SCALE GENOMIC DNA]</scope>
</reference>
<keyword evidence="6" id="KW-1133">Transmembrane helix</keyword>
<dbReference type="SUPFAM" id="SSF58104">
    <property type="entry name" value="Methyl-accepting chemotaxis protein (MCP) signaling domain"/>
    <property type="match status" value="1"/>
</dbReference>
<proteinExistence type="inferred from homology"/>
<evidence type="ECO:0000256" key="4">
    <source>
        <dbReference type="PROSITE-ProRule" id="PRU00284"/>
    </source>
</evidence>
<gene>
    <name evidence="9" type="primary">tsr_1</name>
    <name evidence="9" type="ORF">GAK30_02910</name>
</gene>
<dbReference type="Pfam" id="PF00672">
    <property type="entry name" value="HAMP"/>
    <property type="match status" value="1"/>
</dbReference>
<feature type="domain" description="HAMP" evidence="8">
    <location>
        <begin position="340"/>
        <end position="392"/>
    </location>
</feature>
<dbReference type="GO" id="GO:0006935">
    <property type="term" value="P:chemotaxis"/>
    <property type="evidence" value="ECO:0007669"/>
    <property type="project" value="InterPro"/>
</dbReference>
<dbReference type="SMART" id="SM00283">
    <property type="entry name" value="MA"/>
    <property type="match status" value="1"/>
</dbReference>
<dbReference type="EMBL" id="WNDQ01000047">
    <property type="protein sequence ID" value="KAF1019818.1"/>
    <property type="molecule type" value="Genomic_DNA"/>
</dbReference>
<evidence type="ECO:0000259" key="8">
    <source>
        <dbReference type="PROSITE" id="PS50885"/>
    </source>
</evidence>
<dbReference type="CDD" id="cd11386">
    <property type="entry name" value="MCP_signal"/>
    <property type="match status" value="1"/>
</dbReference>
<dbReference type="Gene3D" id="1.10.287.950">
    <property type="entry name" value="Methyl-accepting chemotaxis protein"/>
    <property type="match status" value="1"/>
</dbReference>
<dbReference type="InterPro" id="IPR003660">
    <property type="entry name" value="HAMP_dom"/>
</dbReference>
<dbReference type="FunFam" id="1.10.287.950:FF:000001">
    <property type="entry name" value="Methyl-accepting chemotaxis sensory transducer"/>
    <property type="match status" value="1"/>
</dbReference>
<evidence type="ECO:0000256" key="3">
    <source>
        <dbReference type="ARBA" id="ARBA00029447"/>
    </source>
</evidence>
<dbReference type="InterPro" id="IPR004090">
    <property type="entry name" value="Chemotax_Me-accpt_rcpt"/>
</dbReference>
<dbReference type="SMART" id="SM00304">
    <property type="entry name" value="HAMP"/>
    <property type="match status" value="1"/>
</dbReference>
<feature type="compositionally biased region" description="Basic residues" evidence="5">
    <location>
        <begin position="605"/>
        <end position="624"/>
    </location>
</feature>
<dbReference type="InterPro" id="IPR051310">
    <property type="entry name" value="MCP_chemotaxis"/>
</dbReference>
<feature type="region of interest" description="Disordered" evidence="5">
    <location>
        <begin position="586"/>
        <end position="624"/>
    </location>
</feature>
<dbReference type="InterPro" id="IPR004089">
    <property type="entry name" value="MCPsignal_dom"/>
</dbReference>
<evidence type="ECO:0000256" key="5">
    <source>
        <dbReference type="SAM" id="MobiDB-lite"/>
    </source>
</evidence>
<dbReference type="Pfam" id="PF00015">
    <property type="entry name" value="MCPsignal"/>
    <property type="match status" value="1"/>
</dbReference>
<evidence type="ECO:0000256" key="1">
    <source>
        <dbReference type="ARBA" id="ARBA00004370"/>
    </source>
</evidence>
<comment type="caution">
    <text evidence="9">The sequence shown here is derived from an EMBL/GenBank/DDBJ whole genome shotgun (WGS) entry which is preliminary data.</text>
</comment>
<dbReference type="InterPro" id="IPR013587">
    <property type="entry name" value="Nitrate/nitrite_sensing"/>
</dbReference>
<protein>
    <submittedName>
        <fullName evidence="9">Methyl-accepting chemotaxis protein I</fullName>
    </submittedName>
</protein>
<dbReference type="PANTHER" id="PTHR43531:SF14">
    <property type="entry name" value="METHYL-ACCEPTING CHEMOTAXIS PROTEIN I-RELATED"/>
    <property type="match status" value="1"/>
</dbReference>
<keyword evidence="6" id="KW-0472">Membrane</keyword>
<dbReference type="PANTHER" id="PTHR43531">
    <property type="entry name" value="PROTEIN ICFG"/>
    <property type="match status" value="1"/>
</dbReference>
<evidence type="ECO:0000256" key="6">
    <source>
        <dbReference type="SAM" id="Phobius"/>
    </source>
</evidence>
<evidence type="ECO:0000256" key="2">
    <source>
        <dbReference type="ARBA" id="ARBA00022481"/>
    </source>
</evidence>
<evidence type="ECO:0000313" key="9">
    <source>
        <dbReference type="EMBL" id="KAF1019818.1"/>
    </source>
</evidence>
<feature type="domain" description="Methyl-accepting transducer" evidence="7">
    <location>
        <begin position="397"/>
        <end position="593"/>
    </location>
</feature>
<keyword evidence="2" id="KW-0488">Methylation</keyword>
<dbReference type="CDD" id="cd06225">
    <property type="entry name" value="HAMP"/>
    <property type="match status" value="1"/>
</dbReference>
<dbReference type="GO" id="GO:0004888">
    <property type="term" value="F:transmembrane signaling receptor activity"/>
    <property type="evidence" value="ECO:0007669"/>
    <property type="project" value="InterPro"/>
</dbReference>
<dbReference type="Pfam" id="PF08376">
    <property type="entry name" value="NIT"/>
    <property type="match status" value="1"/>
</dbReference>
<dbReference type="Proteomes" id="UP000461670">
    <property type="component" value="Unassembled WGS sequence"/>
</dbReference>
<dbReference type="PROSITE" id="PS50111">
    <property type="entry name" value="CHEMOTAXIS_TRANSDUC_2"/>
    <property type="match status" value="1"/>
</dbReference>
<keyword evidence="6" id="KW-0812">Transmembrane</keyword>
<sequence>MSRWIARLKFSRKFLLIGVLACLMFLLPTVLLIQGSLARVGVAAHERLGLEPAQQMLTLLRLAQQHRAAAATSLGIGEAAAGAATERQARQQDIEALVAQLQASTARLGDSELDARLAGWYADWQALVAAVGNKSIQAAESNRRYAELVDRQLGLIEDVANSSGLARDADMRSHYLQKAVLGDLPQMAEALGQMRARGALLLARGESTREDRARIDSIADRVRQHYANARKALELAAGGHLPASVEDARKAALAAAEEGIRMAGEHIVRAEYLSLPPEEWSTRMTQVIDTQFALVDAVFAVLQESLDSQIATLQRNMLVLVAVLAALAAVSLWIMVMVTRSTTQAVDAAVRMAEAVAAGDLSLRVRAEGRDEIARLLQALAVMTDRLGQVVGTVRLNAESVASASVQIAQGNADLSARTEQQASSLEETAASMEELGSTVQQNADSAQQANQLARSAAEVATQGGTLVGQVVERMKDINQSSARIAEIIGVIDSIAFQTNILALNAAVEAARAGDQGRGFAVVASEVRALAQRSASAANEIKALITASVEQVEQGSALVDKAGATMGEIVASVRRVSDIVGEISAASAEQSSGWPRSAAPSARWMRPRSRTPRWSSRARPRPSA</sequence>
<keyword evidence="4" id="KW-0807">Transducer</keyword>
<dbReference type="PROSITE" id="PS50885">
    <property type="entry name" value="HAMP"/>
    <property type="match status" value="1"/>
</dbReference>
<evidence type="ECO:0000313" key="10">
    <source>
        <dbReference type="Proteomes" id="UP000461670"/>
    </source>
</evidence>
<comment type="similarity">
    <text evidence="3">Belongs to the methyl-accepting chemotaxis (MCP) protein family.</text>
</comment>
<dbReference type="AlphaFoldDB" id="A0A7V8JPL3"/>
<dbReference type="GO" id="GO:0005886">
    <property type="term" value="C:plasma membrane"/>
    <property type="evidence" value="ECO:0007669"/>
    <property type="project" value="TreeGrafter"/>
</dbReference>
<name>A0A7V8JPL3_9BURK</name>
<feature type="transmembrane region" description="Helical" evidence="6">
    <location>
        <begin position="317"/>
        <end position="336"/>
    </location>
</feature>
<comment type="subcellular location">
    <subcellularLocation>
        <location evidence="1">Membrane</location>
    </subcellularLocation>
</comment>
<accession>A0A7V8JPL3</accession>
<evidence type="ECO:0000259" key="7">
    <source>
        <dbReference type="PROSITE" id="PS50111"/>
    </source>
</evidence>
<dbReference type="GO" id="GO:0007165">
    <property type="term" value="P:signal transduction"/>
    <property type="evidence" value="ECO:0007669"/>
    <property type="project" value="UniProtKB-KW"/>
</dbReference>
<organism evidence="9 10">
    <name type="scientific">Paracidovorax wautersii</name>
    <dbReference type="NCBI Taxonomy" id="1177982"/>
    <lineage>
        <taxon>Bacteria</taxon>
        <taxon>Pseudomonadati</taxon>
        <taxon>Pseudomonadota</taxon>
        <taxon>Betaproteobacteria</taxon>
        <taxon>Burkholderiales</taxon>
        <taxon>Comamonadaceae</taxon>
        <taxon>Paracidovorax</taxon>
    </lineage>
</organism>
<dbReference type="PRINTS" id="PR00260">
    <property type="entry name" value="CHEMTRNSDUCR"/>
</dbReference>